<evidence type="ECO:0008006" key="4">
    <source>
        <dbReference type="Google" id="ProtNLM"/>
    </source>
</evidence>
<keyword evidence="3" id="KW-1185">Reference proteome</keyword>
<name>A0ABQ6HRE6_9MICO</name>
<feature type="transmembrane region" description="Helical" evidence="1">
    <location>
        <begin position="112"/>
        <end position="135"/>
    </location>
</feature>
<protein>
    <recommendedName>
        <fullName evidence="4">ABC transmembrane type-1 domain-containing protein</fullName>
    </recommendedName>
</protein>
<organism evidence="2 3">
    <name type="scientific">Arsenicicoccus piscis</name>
    <dbReference type="NCBI Taxonomy" id="673954"/>
    <lineage>
        <taxon>Bacteria</taxon>
        <taxon>Bacillati</taxon>
        <taxon>Actinomycetota</taxon>
        <taxon>Actinomycetes</taxon>
        <taxon>Micrococcales</taxon>
        <taxon>Intrasporangiaceae</taxon>
        <taxon>Arsenicicoccus</taxon>
    </lineage>
</organism>
<feature type="transmembrane region" description="Helical" evidence="1">
    <location>
        <begin position="83"/>
        <end position="106"/>
    </location>
</feature>
<dbReference type="RefSeq" id="WP_241441345.1">
    <property type="nucleotide sequence ID" value="NZ_BSUJ01000001.1"/>
</dbReference>
<evidence type="ECO:0000313" key="3">
    <source>
        <dbReference type="Proteomes" id="UP001157109"/>
    </source>
</evidence>
<sequence length="176" mass="17733">MIALAVAVVGIATWPAGTSARAATATPAWSVPLRMVLVTLTVVGLAALEPLLGVVLAGALASLPTILLVMTPAVHWSQGPADAVTLVWGTLVSITGTVVFLVVLVATAPALGLWPALALALLALPVGPAATRALASRLRRAGLLRGLVGVEVGVLAPPLHRQQLGVDPAGVRELGR</sequence>
<keyword evidence="1" id="KW-0812">Transmembrane</keyword>
<accession>A0ABQ6HRE6</accession>
<gene>
    <name evidence="2" type="ORF">GCM10025862_30450</name>
</gene>
<evidence type="ECO:0000256" key="1">
    <source>
        <dbReference type="SAM" id="Phobius"/>
    </source>
</evidence>
<feature type="transmembrane region" description="Helical" evidence="1">
    <location>
        <begin position="38"/>
        <end position="71"/>
    </location>
</feature>
<proteinExistence type="predicted"/>
<keyword evidence="1" id="KW-1133">Transmembrane helix</keyword>
<comment type="caution">
    <text evidence="2">The sequence shown here is derived from an EMBL/GenBank/DDBJ whole genome shotgun (WGS) entry which is preliminary data.</text>
</comment>
<evidence type="ECO:0000313" key="2">
    <source>
        <dbReference type="EMBL" id="GMA21024.1"/>
    </source>
</evidence>
<dbReference type="Proteomes" id="UP001157109">
    <property type="component" value="Unassembled WGS sequence"/>
</dbReference>
<dbReference type="EMBL" id="BSUJ01000001">
    <property type="protein sequence ID" value="GMA21024.1"/>
    <property type="molecule type" value="Genomic_DNA"/>
</dbReference>
<keyword evidence="1" id="KW-0472">Membrane</keyword>
<reference evidence="3" key="1">
    <citation type="journal article" date="2019" name="Int. J. Syst. Evol. Microbiol.">
        <title>The Global Catalogue of Microorganisms (GCM) 10K type strain sequencing project: providing services to taxonomists for standard genome sequencing and annotation.</title>
        <authorList>
            <consortium name="The Broad Institute Genomics Platform"/>
            <consortium name="The Broad Institute Genome Sequencing Center for Infectious Disease"/>
            <person name="Wu L."/>
            <person name="Ma J."/>
        </authorList>
    </citation>
    <scope>NUCLEOTIDE SEQUENCE [LARGE SCALE GENOMIC DNA]</scope>
    <source>
        <strain evidence="3">NBRC 105830</strain>
    </source>
</reference>